<evidence type="ECO:0000313" key="3">
    <source>
        <dbReference type="EMBL" id="NOL45540.1"/>
    </source>
</evidence>
<comment type="caution">
    <text evidence="3">The sequence shown here is derived from an EMBL/GenBank/DDBJ whole genome shotgun (WGS) entry which is preliminary data.</text>
</comment>
<dbReference type="Proteomes" id="UP000553957">
    <property type="component" value="Unassembled WGS sequence"/>
</dbReference>
<dbReference type="EMBL" id="JABJRC010000013">
    <property type="protein sequence ID" value="NOL45540.1"/>
    <property type="molecule type" value="Genomic_DNA"/>
</dbReference>
<sequence length="311" mass="32799">MSHLVRRLAVLVGVPALVLGLVNAPAATATPRHDRFPARIELPAGFQPEGIAIARGTAYFGSRLTGDIYAAELRTGAGKVLSPGPGTGSLGLKVDERGRLFVAGAAGGNGRVIDTKSGKVLARYTFTTSTPTFVNDVVLGKDAAWFTDSRQPVLYKLPFGKHGKLPAKAETIPLSGDYQHTEGNNGNGIALTPDGRALIIVQSSTGLLLRVDTRTGVARKVELGGAVMTNGDGLLLSGRTLYVVQNRLNKIAVIGLDKAGTAGRVLREITSPDFDVPTTAAAFGDRLYLPNARFTTTPTPTTPYWVTAVRR</sequence>
<proteinExistence type="predicted"/>
<dbReference type="InterPro" id="IPR015943">
    <property type="entry name" value="WD40/YVTN_repeat-like_dom_sf"/>
</dbReference>
<dbReference type="EMBL" id="JACHKF010000001">
    <property type="protein sequence ID" value="MBB6566754.1"/>
    <property type="molecule type" value="Genomic_DNA"/>
</dbReference>
<dbReference type="AlphaFoldDB" id="A0A7Y4L6Y1"/>
<reference evidence="3 4" key="1">
    <citation type="submission" date="2020-05" db="EMBL/GenBank/DDBJ databases">
        <title>Genome sequence of Kribbella sandramycini ATCC 39419.</title>
        <authorList>
            <person name="Maclea K.S."/>
            <person name="Fair J.L."/>
        </authorList>
    </citation>
    <scope>NUCLEOTIDE SEQUENCE [LARGE SCALE GENOMIC DNA]</scope>
    <source>
        <strain evidence="3 4">ATCC 39419</strain>
    </source>
</reference>
<protein>
    <submittedName>
        <fullName evidence="2">Sugar lactone lactonase YvrE</fullName>
    </submittedName>
    <submittedName>
        <fullName evidence="3">Superoxide dismutase</fullName>
    </submittedName>
</protein>
<keyword evidence="4" id="KW-1185">Reference proteome</keyword>
<feature type="signal peptide" evidence="1">
    <location>
        <begin position="1"/>
        <end position="29"/>
    </location>
</feature>
<reference evidence="2 5" key="2">
    <citation type="submission" date="2020-08" db="EMBL/GenBank/DDBJ databases">
        <title>Sequencing the genomes of 1000 actinobacteria strains.</title>
        <authorList>
            <person name="Klenk H.-P."/>
        </authorList>
    </citation>
    <scope>NUCLEOTIDE SEQUENCE [LARGE SCALE GENOMIC DNA]</scope>
    <source>
        <strain evidence="2 5">DSM 15626</strain>
    </source>
</reference>
<dbReference type="RefSeq" id="WP_171678837.1">
    <property type="nucleotide sequence ID" value="NZ_BAAAGT010000004.1"/>
</dbReference>
<name>A0A7Y4L6Y1_9ACTN</name>
<evidence type="ECO:0000313" key="2">
    <source>
        <dbReference type="EMBL" id="MBB6566754.1"/>
    </source>
</evidence>
<dbReference type="Gene3D" id="2.130.10.10">
    <property type="entry name" value="YVTN repeat-like/Quinoprotein amine dehydrogenase"/>
    <property type="match status" value="2"/>
</dbReference>
<feature type="chain" id="PRO_5044130810" evidence="1">
    <location>
        <begin position="30"/>
        <end position="311"/>
    </location>
</feature>
<dbReference type="Proteomes" id="UP000534306">
    <property type="component" value="Unassembled WGS sequence"/>
</dbReference>
<evidence type="ECO:0000313" key="5">
    <source>
        <dbReference type="Proteomes" id="UP000553957"/>
    </source>
</evidence>
<accession>A0A7Y4L6Y1</accession>
<keyword evidence="1" id="KW-0732">Signal</keyword>
<gene>
    <name evidence="2" type="ORF">HNR71_002391</name>
    <name evidence="3" type="ORF">HPO96_35365</name>
</gene>
<evidence type="ECO:0000256" key="1">
    <source>
        <dbReference type="SAM" id="SignalP"/>
    </source>
</evidence>
<organism evidence="3 4">
    <name type="scientific">Kribbella sandramycini</name>
    <dbReference type="NCBI Taxonomy" id="60450"/>
    <lineage>
        <taxon>Bacteria</taxon>
        <taxon>Bacillati</taxon>
        <taxon>Actinomycetota</taxon>
        <taxon>Actinomycetes</taxon>
        <taxon>Propionibacteriales</taxon>
        <taxon>Kribbellaceae</taxon>
        <taxon>Kribbella</taxon>
    </lineage>
</organism>
<evidence type="ECO:0000313" key="4">
    <source>
        <dbReference type="Proteomes" id="UP000534306"/>
    </source>
</evidence>
<dbReference type="SUPFAM" id="SSF63829">
    <property type="entry name" value="Calcium-dependent phosphotriesterase"/>
    <property type="match status" value="1"/>
</dbReference>